<protein>
    <submittedName>
        <fullName evidence="2">Uncharacterized protein</fullName>
    </submittedName>
</protein>
<evidence type="ECO:0000313" key="2">
    <source>
        <dbReference type="EMBL" id="AXG80927.1"/>
    </source>
</evidence>
<dbReference type="EMBL" id="CP031194">
    <property type="protein sequence ID" value="AXG80927.1"/>
    <property type="molecule type" value="Genomic_DNA"/>
</dbReference>
<name>A0A345HW53_9ACTN</name>
<keyword evidence="3" id="KW-1185">Reference proteome</keyword>
<gene>
    <name evidence="2" type="ORF">DVK44_28330</name>
</gene>
<accession>A0A345HW53</accession>
<feature type="compositionally biased region" description="Basic and acidic residues" evidence="1">
    <location>
        <begin position="32"/>
        <end position="44"/>
    </location>
</feature>
<feature type="region of interest" description="Disordered" evidence="1">
    <location>
        <begin position="1"/>
        <end position="56"/>
    </location>
</feature>
<evidence type="ECO:0000313" key="3">
    <source>
        <dbReference type="Proteomes" id="UP000253868"/>
    </source>
</evidence>
<organism evidence="2 3">
    <name type="scientific">Streptomyces paludis</name>
    <dbReference type="NCBI Taxonomy" id="2282738"/>
    <lineage>
        <taxon>Bacteria</taxon>
        <taxon>Bacillati</taxon>
        <taxon>Actinomycetota</taxon>
        <taxon>Actinomycetes</taxon>
        <taxon>Kitasatosporales</taxon>
        <taxon>Streptomycetaceae</taxon>
        <taxon>Streptomyces</taxon>
    </lineage>
</organism>
<dbReference type="Proteomes" id="UP000253868">
    <property type="component" value="Chromosome"/>
</dbReference>
<sequence length="75" mass="7953">MCRLPALLARRRGVPPPRSNEAGRAGCRARSGRFETARGGRDRYSPLPSAGARSKAGLVGSLSLVETSWKSEPGC</sequence>
<dbReference type="AlphaFoldDB" id="A0A345HW53"/>
<reference evidence="3" key="1">
    <citation type="submission" date="2018-07" db="EMBL/GenBank/DDBJ databases">
        <authorList>
            <person name="Zhao J."/>
        </authorList>
    </citation>
    <scope>NUCLEOTIDE SEQUENCE [LARGE SCALE GENOMIC DNA]</scope>
    <source>
        <strain evidence="3">GSSD-12</strain>
    </source>
</reference>
<evidence type="ECO:0000256" key="1">
    <source>
        <dbReference type="SAM" id="MobiDB-lite"/>
    </source>
</evidence>
<proteinExistence type="predicted"/>
<dbReference type="KEGG" id="spad:DVK44_28330"/>